<protein>
    <recommendedName>
        <fullName evidence="1">Tail specific protease domain-containing protein</fullName>
    </recommendedName>
</protein>
<dbReference type="PANTHER" id="PTHR32060">
    <property type="entry name" value="TAIL-SPECIFIC PROTEASE"/>
    <property type="match status" value="1"/>
</dbReference>
<dbReference type="PANTHER" id="PTHR32060:SF22">
    <property type="entry name" value="CARBOXYL-TERMINAL-PROCESSING PEPTIDASE 3, CHLOROPLASTIC"/>
    <property type="match status" value="1"/>
</dbReference>
<comment type="caution">
    <text evidence="2">The sequence shown here is derived from an EMBL/GenBank/DDBJ whole genome shotgun (WGS) entry which is preliminary data.</text>
</comment>
<proteinExistence type="predicted"/>
<dbReference type="Pfam" id="PF03572">
    <property type="entry name" value="Peptidase_S41"/>
    <property type="match status" value="1"/>
</dbReference>
<evidence type="ECO:0000313" key="3">
    <source>
        <dbReference type="Proteomes" id="UP000632377"/>
    </source>
</evidence>
<dbReference type="EMBL" id="JAESWC010000014">
    <property type="protein sequence ID" value="MBL4937245.1"/>
    <property type="molecule type" value="Genomic_DNA"/>
</dbReference>
<evidence type="ECO:0000259" key="1">
    <source>
        <dbReference type="Pfam" id="PF03572"/>
    </source>
</evidence>
<name>A0ABS1TD17_9CLOT</name>
<keyword evidence="3" id="KW-1185">Reference proteome</keyword>
<dbReference type="SUPFAM" id="SSF52096">
    <property type="entry name" value="ClpP/crotonase"/>
    <property type="match status" value="1"/>
</dbReference>
<reference evidence="2 3" key="1">
    <citation type="submission" date="2021-01" db="EMBL/GenBank/DDBJ databases">
        <title>Genome public.</title>
        <authorList>
            <person name="Liu C."/>
            <person name="Sun Q."/>
        </authorList>
    </citation>
    <scope>NUCLEOTIDE SEQUENCE [LARGE SCALE GENOMIC DNA]</scope>
    <source>
        <strain evidence="2 3">YIM B02515</strain>
    </source>
</reference>
<evidence type="ECO:0000313" key="2">
    <source>
        <dbReference type="EMBL" id="MBL4937245.1"/>
    </source>
</evidence>
<feature type="domain" description="Tail specific protease" evidence="1">
    <location>
        <begin position="278"/>
        <end position="481"/>
    </location>
</feature>
<dbReference type="InterPro" id="IPR029045">
    <property type="entry name" value="ClpP/crotonase-like_dom_sf"/>
</dbReference>
<accession>A0ABS1TD17</accession>
<dbReference type="Gene3D" id="3.90.226.10">
    <property type="entry name" value="2-enoyl-CoA Hydratase, Chain A, domain 1"/>
    <property type="match status" value="1"/>
</dbReference>
<gene>
    <name evidence="2" type="ORF">JK636_16070</name>
</gene>
<dbReference type="InterPro" id="IPR005151">
    <property type="entry name" value="Tail-specific_protease"/>
</dbReference>
<organism evidence="2 3">
    <name type="scientific">Clostridium rhizosphaerae</name>
    <dbReference type="NCBI Taxonomy" id="2803861"/>
    <lineage>
        <taxon>Bacteria</taxon>
        <taxon>Bacillati</taxon>
        <taxon>Bacillota</taxon>
        <taxon>Clostridia</taxon>
        <taxon>Eubacteriales</taxon>
        <taxon>Clostridiaceae</taxon>
        <taxon>Clostridium</taxon>
    </lineage>
</organism>
<sequence length="506" mass="57415">MKKRRRILIGLFMVILVLFLGGFLALKLLVSPDKVVKAEPLKELTSEEKVEDFRYLYNTLKDSFPFFEIEKDKTGFDWLANKEKFEEQIKAAKNNKEFYDSLKKIVNMVQNAHTGLLSPMYYENMSSGYNGVENYAWKQVLAQTGVKEKYNDWSKIISESRTVLPIKLKYVEGKYVLNEDYEDVKKGDILESIENKNIDSYLKDNLDKYYVNYDDKRNKIYMNSSMLSVDEGKEYKVTFITRNNLKVTKNLAPIKYEQNSKGQPASSYCEEKILKENKIAYLKVKAMSSDTLQSDKKKILDFYGSIKDYPYLVIDIRGNGGGNDGYWKSNVTAPLIEEGKSSSIAMAYKGNYIKPFLRGRGIITDSIEKLPDKFSSKYIASMERFLITSTKVNPQNSVGFKGKIYLLVDDYVYSSSESFAAFCKGSGFAQLVGTTTGGDGIGIDPCVVALPNSGLVVRFSLDMGINSDGTVNEKTHTKSDIFSELTYEDFIKGEDTVLNKAVELCK</sequence>
<dbReference type="Gene3D" id="3.30.750.44">
    <property type="match status" value="1"/>
</dbReference>
<dbReference type="RefSeq" id="WP_202749999.1">
    <property type="nucleotide sequence ID" value="NZ_JAESWC010000014.1"/>
</dbReference>
<dbReference type="Proteomes" id="UP000632377">
    <property type="component" value="Unassembled WGS sequence"/>
</dbReference>